<dbReference type="AlphaFoldDB" id="A0A7S1X889"/>
<evidence type="ECO:0000313" key="2">
    <source>
        <dbReference type="EMBL" id="CAD9216595.1"/>
    </source>
</evidence>
<feature type="compositionally biased region" description="Low complexity" evidence="1">
    <location>
        <begin position="1"/>
        <end position="12"/>
    </location>
</feature>
<feature type="region of interest" description="Disordered" evidence="1">
    <location>
        <begin position="1"/>
        <end position="61"/>
    </location>
</feature>
<feature type="region of interest" description="Disordered" evidence="1">
    <location>
        <begin position="171"/>
        <end position="198"/>
    </location>
</feature>
<sequence length="198" mass="21049">MDASGSNRPPSGRRGRESGSSGGSALKKTTSLQVRDPFRSRRRTVTFEEDGPPCDRRRSDPGDILLPSLNSRADFGFGILAFGGIYEADVVQFRGPPPLLVTDSLSNLEIAVIGADSDGSRGRVVVRLTATELGSFSAVFKLLSTDLSAGVQQAGVGSLEVEVHGNVMSREKGTPQVHGHIRRVGTYTSTTSDMDEGQ</sequence>
<name>A0A7S1X889_9CHLO</name>
<gene>
    <name evidence="2" type="ORF">TCHU04912_LOCUS18842</name>
</gene>
<dbReference type="EMBL" id="HBGG01036157">
    <property type="protein sequence ID" value="CAD9216595.1"/>
    <property type="molecule type" value="Transcribed_RNA"/>
</dbReference>
<protein>
    <submittedName>
        <fullName evidence="2">Uncharacterized protein</fullName>
    </submittedName>
</protein>
<organism evidence="2">
    <name type="scientific">Tetraselmis chuii</name>
    <dbReference type="NCBI Taxonomy" id="63592"/>
    <lineage>
        <taxon>Eukaryota</taxon>
        <taxon>Viridiplantae</taxon>
        <taxon>Chlorophyta</taxon>
        <taxon>core chlorophytes</taxon>
        <taxon>Chlorodendrophyceae</taxon>
        <taxon>Chlorodendrales</taxon>
        <taxon>Chlorodendraceae</taxon>
        <taxon>Tetraselmis</taxon>
    </lineage>
</organism>
<reference evidence="2" key="1">
    <citation type="submission" date="2021-01" db="EMBL/GenBank/DDBJ databases">
        <authorList>
            <person name="Corre E."/>
            <person name="Pelletier E."/>
            <person name="Niang G."/>
            <person name="Scheremetjew M."/>
            <person name="Finn R."/>
            <person name="Kale V."/>
            <person name="Holt S."/>
            <person name="Cochrane G."/>
            <person name="Meng A."/>
            <person name="Brown T."/>
            <person name="Cohen L."/>
        </authorList>
    </citation>
    <scope>NUCLEOTIDE SEQUENCE</scope>
    <source>
        <strain evidence="2">PLY429</strain>
    </source>
</reference>
<accession>A0A7S1X889</accession>
<proteinExistence type="predicted"/>
<evidence type="ECO:0000256" key="1">
    <source>
        <dbReference type="SAM" id="MobiDB-lite"/>
    </source>
</evidence>